<sequence>MALPLLFVTMLACIHVFANNISHLHTLSRCKWLSLAGGISVAFVFVHILPELHSLQESLKEDGKPAIFSMDFLYVMALAGVLLFYGLEKAIIKYEEKNASDEGMAIEDSIFWWHIGMFAAFNILIGYYFHHELQVNGTSSFLTFIALGFHFLINDYSLLQHHEKMYHNTGRWIMAGAVVAGWGIGLVYTIPDVISSSLFALLAGAIVVNSFKEELPKDKESNYGFFFAGATAYAFLIML</sequence>
<feature type="transmembrane region" description="Helical" evidence="1">
    <location>
        <begin position="141"/>
        <end position="159"/>
    </location>
</feature>
<feature type="transmembrane region" description="Helical" evidence="1">
    <location>
        <begin position="32"/>
        <end position="50"/>
    </location>
</feature>
<proteinExistence type="predicted"/>
<keyword evidence="1" id="KW-0472">Membrane</keyword>
<feature type="transmembrane region" description="Helical" evidence="1">
    <location>
        <begin position="66"/>
        <end position="87"/>
    </location>
</feature>
<dbReference type="EMBL" id="QRGR01000042">
    <property type="protein sequence ID" value="RDV11472.1"/>
    <property type="molecule type" value="Genomic_DNA"/>
</dbReference>
<protein>
    <recommendedName>
        <fullName evidence="4">ZIP Zinc transporter</fullName>
    </recommendedName>
</protein>
<organism evidence="2 3">
    <name type="scientific">Pontibacter diazotrophicus</name>
    <dbReference type="NCBI Taxonomy" id="1400979"/>
    <lineage>
        <taxon>Bacteria</taxon>
        <taxon>Pseudomonadati</taxon>
        <taxon>Bacteroidota</taxon>
        <taxon>Cytophagia</taxon>
        <taxon>Cytophagales</taxon>
        <taxon>Hymenobacteraceae</taxon>
        <taxon>Pontibacter</taxon>
    </lineage>
</organism>
<keyword evidence="1" id="KW-1133">Transmembrane helix</keyword>
<dbReference type="OrthoDB" id="21325at2"/>
<evidence type="ECO:0000256" key="1">
    <source>
        <dbReference type="SAM" id="Phobius"/>
    </source>
</evidence>
<evidence type="ECO:0000313" key="2">
    <source>
        <dbReference type="EMBL" id="RDV11472.1"/>
    </source>
</evidence>
<feature type="transmembrane region" description="Helical" evidence="1">
    <location>
        <begin position="110"/>
        <end position="129"/>
    </location>
</feature>
<feature type="transmembrane region" description="Helical" evidence="1">
    <location>
        <begin position="6"/>
        <end position="25"/>
    </location>
</feature>
<keyword evidence="1" id="KW-0812">Transmembrane</keyword>
<dbReference type="Proteomes" id="UP000256708">
    <property type="component" value="Unassembled WGS sequence"/>
</dbReference>
<evidence type="ECO:0008006" key="4">
    <source>
        <dbReference type="Google" id="ProtNLM"/>
    </source>
</evidence>
<evidence type="ECO:0000313" key="3">
    <source>
        <dbReference type="Proteomes" id="UP000256708"/>
    </source>
</evidence>
<dbReference type="RefSeq" id="WP_115568280.1">
    <property type="nucleotide sequence ID" value="NZ_QRGR01000042.1"/>
</dbReference>
<gene>
    <name evidence="2" type="ORF">DXT99_24755</name>
</gene>
<reference evidence="3" key="1">
    <citation type="submission" date="2018-08" db="EMBL/GenBank/DDBJ databases">
        <authorList>
            <person name="Liu Z.-W."/>
            <person name="Du Z.-J."/>
        </authorList>
    </citation>
    <scope>NUCLEOTIDE SEQUENCE [LARGE SCALE GENOMIC DNA]</scope>
    <source>
        <strain evidence="3">H4X</strain>
    </source>
</reference>
<dbReference type="AlphaFoldDB" id="A0A3D8L3B3"/>
<comment type="caution">
    <text evidence="2">The sequence shown here is derived from an EMBL/GenBank/DDBJ whole genome shotgun (WGS) entry which is preliminary data.</text>
</comment>
<feature type="transmembrane region" description="Helical" evidence="1">
    <location>
        <begin position="171"/>
        <end position="188"/>
    </location>
</feature>
<accession>A0A3D8L3B3</accession>
<keyword evidence="3" id="KW-1185">Reference proteome</keyword>
<name>A0A3D8L3B3_9BACT</name>
<feature type="transmembrane region" description="Helical" evidence="1">
    <location>
        <begin position="223"/>
        <end position="238"/>
    </location>
</feature>